<name>A0A6A7BP89_9PEZI</name>
<reference evidence="1" key="1">
    <citation type="journal article" date="2020" name="Stud. Mycol.">
        <title>101 Dothideomycetes genomes: a test case for predicting lifestyles and emergence of pathogens.</title>
        <authorList>
            <person name="Haridas S."/>
            <person name="Albert R."/>
            <person name="Binder M."/>
            <person name="Bloem J."/>
            <person name="Labutti K."/>
            <person name="Salamov A."/>
            <person name="Andreopoulos B."/>
            <person name="Baker S."/>
            <person name="Barry K."/>
            <person name="Bills G."/>
            <person name="Bluhm B."/>
            <person name="Cannon C."/>
            <person name="Castanera R."/>
            <person name="Culley D."/>
            <person name="Daum C."/>
            <person name="Ezra D."/>
            <person name="Gonzalez J."/>
            <person name="Henrissat B."/>
            <person name="Kuo A."/>
            <person name="Liang C."/>
            <person name="Lipzen A."/>
            <person name="Lutzoni F."/>
            <person name="Magnuson J."/>
            <person name="Mondo S."/>
            <person name="Nolan M."/>
            <person name="Ohm R."/>
            <person name="Pangilinan J."/>
            <person name="Park H.-J."/>
            <person name="Ramirez L."/>
            <person name="Alfaro M."/>
            <person name="Sun H."/>
            <person name="Tritt A."/>
            <person name="Yoshinaga Y."/>
            <person name="Zwiers L.-H."/>
            <person name="Turgeon B."/>
            <person name="Goodwin S."/>
            <person name="Spatafora J."/>
            <person name="Crous P."/>
            <person name="Grigoriev I."/>
        </authorList>
    </citation>
    <scope>NUCLEOTIDE SEQUENCE</scope>
    <source>
        <strain evidence="1">CBS 480.64</strain>
    </source>
</reference>
<dbReference type="AlphaFoldDB" id="A0A6A7BP89"/>
<keyword evidence="2" id="KW-1185">Reference proteome</keyword>
<dbReference type="EMBL" id="MU006059">
    <property type="protein sequence ID" value="KAF2857200.1"/>
    <property type="molecule type" value="Genomic_DNA"/>
</dbReference>
<protein>
    <submittedName>
        <fullName evidence="1">Uncharacterized protein</fullName>
    </submittedName>
</protein>
<proteinExistence type="predicted"/>
<organism evidence="1 2">
    <name type="scientific">Piedraia hortae CBS 480.64</name>
    <dbReference type="NCBI Taxonomy" id="1314780"/>
    <lineage>
        <taxon>Eukaryota</taxon>
        <taxon>Fungi</taxon>
        <taxon>Dikarya</taxon>
        <taxon>Ascomycota</taxon>
        <taxon>Pezizomycotina</taxon>
        <taxon>Dothideomycetes</taxon>
        <taxon>Dothideomycetidae</taxon>
        <taxon>Capnodiales</taxon>
        <taxon>Piedraiaceae</taxon>
        <taxon>Piedraia</taxon>
    </lineage>
</organism>
<gene>
    <name evidence="1" type="ORF">K470DRAFT_12375</name>
</gene>
<evidence type="ECO:0000313" key="1">
    <source>
        <dbReference type="EMBL" id="KAF2857200.1"/>
    </source>
</evidence>
<dbReference type="Proteomes" id="UP000799421">
    <property type="component" value="Unassembled WGS sequence"/>
</dbReference>
<accession>A0A6A7BP89</accession>
<sequence length="117" mass="13285">MLYDDEIHDSSKCSQRLEVLNWELLEAWESVLGFDTMEKKKKEQATAAVPCTMFVTRHGPNPSSITQSQEKGNIYTRSNAENTNHHTLSLYIGRRMGDAWHHTIWALAVGGIVQRAV</sequence>
<evidence type="ECO:0000313" key="2">
    <source>
        <dbReference type="Proteomes" id="UP000799421"/>
    </source>
</evidence>